<keyword evidence="4" id="KW-1185">Reference proteome</keyword>
<dbReference type="PROSITE" id="PS51257">
    <property type="entry name" value="PROKAR_LIPOPROTEIN"/>
    <property type="match status" value="1"/>
</dbReference>
<organism evidence="3 4">
    <name type="scientific">Tenacibaculum platacis</name>
    <dbReference type="NCBI Taxonomy" id="3137852"/>
    <lineage>
        <taxon>Bacteria</taxon>
        <taxon>Pseudomonadati</taxon>
        <taxon>Bacteroidota</taxon>
        <taxon>Flavobacteriia</taxon>
        <taxon>Flavobacteriales</taxon>
        <taxon>Flavobacteriaceae</taxon>
        <taxon>Tenacibaculum</taxon>
    </lineage>
</organism>
<feature type="signal peptide" evidence="2">
    <location>
        <begin position="1"/>
        <end position="22"/>
    </location>
</feature>
<proteinExistence type="predicted"/>
<gene>
    <name evidence="3" type="ORF">T190607A01A_10436</name>
</gene>
<keyword evidence="2" id="KW-0732">Signal</keyword>
<accession>A0ABM9NS45</accession>
<feature type="coiled-coil region" evidence="1">
    <location>
        <begin position="15"/>
        <end position="57"/>
    </location>
</feature>
<reference evidence="3 4" key="1">
    <citation type="submission" date="2024-05" db="EMBL/GenBank/DDBJ databases">
        <authorList>
            <person name="Duchaud E."/>
        </authorList>
    </citation>
    <scope>NUCLEOTIDE SEQUENCE [LARGE SCALE GENOMIC DNA]</scope>
    <source>
        <strain evidence="3">Ena-SAMPLE-TAB-13-05-2024-13:56:06:370-140302</strain>
    </source>
</reference>
<evidence type="ECO:0000256" key="2">
    <source>
        <dbReference type="SAM" id="SignalP"/>
    </source>
</evidence>
<evidence type="ECO:0000256" key="1">
    <source>
        <dbReference type="SAM" id="Coils"/>
    </source>
</evidence>
<evidence type="ECO:0008006" key="5">
    <source>
        <dbReference type="Google" id="ProtNLM"/>
    </source>
</evidence>
<dbReference type="Proteomes" id="UP001497416">
    <property type="component" value="Unassembled WGS sequence"/>
</dbReference>
<name>A0ABM9NS45_9FLAO</name>
<evidence type="ECO:0000313" key="3">
    <source>
        <dbReference type="EMBL" id="CAL2076886.1"/>
    </source>
</evidence>
<dbReference type="RefSeq" id="WP_348710012.1">
    <property type="nucleotide sequence ID" value="NZ_CAXIXW010000011.1"/>
</dbReference>
<feature type="chain" id="PRO_5046255219" description="Lipoprotein" evidence="2">
    <location>
        <begin position="23"/>
        <end position="147"/>
    </location>
</feature>
<dbReference type="EMBL" id="CAXIXY010000003">
    <property type="protein sequence ID" value="CAL2076886.1"/>
    <property type="molecule type" value="Genomic_DNA"/>
</dbReference>
<keyword evidence="1" id="KW-0175">Coiled coil</keyword>
<sequence length="147" mass="15876">MKKVILSVFVAGSLLATSCKQAKEAKEEVKETTEAVVEKTEEAAKTVVEETKEAVEETTKAIESAIEGITIPEFKDPKVGEYLKEYSEYAKKYIDAGGDVVKNVDLAKTGTELAAKTKDILAGLDEESAKKFNSVLTAIQSKMAPAK</sequence>
<evidence type="ECO:0000313" key="4">
    <source>
        <dbReference type="Proteomes" id="UP001497416"/>
    </source>
</evidence>
<protein>
    <recommendedName>
        <fullName evidence="5">Lipoprotein</fullName>
    </recommendedName>
</protein>
<comment type="caution">
    <text evidence="3">The sequence shown here is derived from an EMBL/GenBank/DDBJ whole genome shotgun (WGS) entry which is preliminary data.</text>
</comment>